<reference evidence="8" key="1">
    <citation type="submission" date="2020-11" db="EMBL/GenBank/DDBJ databases">
        <authorList>
            <person name="Tran Van P."/>
        </authorList>
    </citation>
    <scope>NUCLEOTIDE SEQUENCE</scope>
</reference>
<gene>
    <name evidence="8" type="ORF">TMSB3V08_LOCUS10880</name>
</gene>
<dbReference type="InterPro" id="IPR002557">
    <property type="entry name" value="Chitin-bd_dom"/>
</dbReference>
<feature type="domain" description="Chitin-binding type-2" evidence="7">
    <location>
        <begin position="104"/>
        <end position="161"/>
    </location>
</feature>
<feature type="domain" description="Chitin-binding type-2" evidence="7">
    <location>
        <begin position="236"/>
        <end position="295"/>
    </location>
</feature>
<dbReference type="SUPFAM" id="SSF57625">
    <property type="entry name" value="Invertebrate chitin-binding proteins"/>
    <property type="match status" value="4"/>
</dbReference>
<evidence type="ECO:0000256" key="3">
    <source>
        <dbReference type="ARBA" id="ARBA00022737"/>
    </source>
</evidence>
<evidence type="ECO:0000313" key="8">
    <source>
        <dbReference type="EMBL" id="CAD7434226.1"/>
    </source>
</evidence>
<keyword evidence="5" id="KW-0325">Glycoprotein</keyword>
<feature type="domain" description="Chitin-binding type-2" evidence="7">
    <location>
        <begin position="442"/>
        <end position="498"/>
    </location>
</feature>
<evidence type="ECO:0000256" key="5">
    <source>
        <dbReference type="ARBA" id="ARBA00023180"/>
    </source>
</evidence>
<evidence type="ECO:0000256" key="2">
    <source>
        <dbReference type="ARBA" id="ARBA00022729"/>
    </source>
</evidence>
<evidence type="ECO:0000256" key="1">
    <source>
        <dbReference type="ARBA" id="ARBA00022669"/>
    </source>
</evidence>
<dbReference type="AlphaFoldDB" id="A0A7R9EHS1"/>
<dbReference type="GO" id="GO:0008061">
    <property type="term" value="F:chitin binding"/>
    <property type="evidence" value="ECO:0007669"/>
    <property type="project" value="UniProtKB-KW"/>
</dbReference>
<feature type="signal peptide" evidence="6">
    <location>
        <begin position="1"/>
        <end position="19"/>
    </location>
</feature>
<organism evidence="8">
    <name type="scientific">Timema monikensis</name>
    <dbReference type="NCBI Taxonomy" id="170555"/>
    <lineage>
        <taxon>Eukaryota</taxon>
        <taxon>Metazoa</taxon>
        <taxon>Ecdysozoa</taxon>
        <taxon>Arthropoda</taxon>
        <taxon>Hexapoda</taxon>
        <taxon>Insecta</taxon>
        <taxon>Pterygota</taxon>
        <taxon>Neoptera</taxon>
        <taxon>Polyneoptera</taxon>
        <taxon>Phasmatodea</taxon>
        <taxon>Timematodea</taxon>
        <taxon>Timematoidea</taxon>
        <taxon>Timematidae</taxon>
        <taxon>Timema</taxon>
    </lineage>
</organism>
<keyword evidence="4" id="KW-1015">Disulfide bond</keyword>
<dbReference type="Gene3D" id="2.170.140.10">
    <property type="entry name" value="Chitin binding domain"/>
    <property type="match status" value="4"/>
</dbReference>
<evidence type="ECO:0000259" key="7">
    <source>
        <dbReference type="PROSITE" id="PS50940"/>
    </source>
</evidence>
<dbReference type="PANTHER" id="PTHR23301:SF0">
    <property type="entry name" value="CHITIN-BINDING TYPE-2 DOMAIN-CONTAINING PROTEIN-RELATED"/>
    <property type="match status" value="1"/>
</dbReference>
<evidence type="ECO:0000256" key="4">
    <source>
        <dbReference type="ARBA" id="ARBA00023157"/>
    </source>
</evidence>
<dbReference type="InterPro" id="IPR036508">
    <property type="entry name" value="Chitin-bd_dom_sf"/>
</dbReference>
<dbReference type="SMART" id="SM00494">
    <property type="entry name" value="ChtBD2"/>
    <property type="match status" value="5"/>
</dbReference>
<feature type="chain" id="PRO_5031344912" description="Chitin-binding type-2 domain-containing protein" evidence="6">
    <location>
        <begin position="20"/>
        <end position="616"/>
    </location>
</feature>
<dbReference type="GO" id="GO:0005576">
    <property type="term" value="C:extracellular region"/>
    <property type="evidence" value="ECO:0007669"/>
    <property type="project" value="InterPro"/>
</dbReference>
<keyword evidence="1" id="KW-0147">Chitin-binding</keyword>
<dbReference type="Pfam" id="PF01607">
    <property type="entry name" value="CBM_14"/>
    <property type="match status" value="4"/>
</dbReference>
<name>A0A7R9EHS1_9NEOP</name>
<sequence>MGIYNTATGLVLLMGLCHGNPPLYGDIRVGSFSRGVLEDPLLKDVSESCTHNGYSCSQDCQTVQLCANGVLFDVTRCKDGTFCDAGSPVCTDDDTSCTSPDDFSFLCCNIGLFPDLYNCSNYYLCDSDVSEATPIQSFTCPAGSVFDIGTLSCSGTGTCLESRAPDCSANPTGALRDNPSLYYVCSLYPGTSTKYAQVCRCPYGVYNVTTFSCENVSGPTASTGPTTSTSGTTSGPFQCQFQGIFSDPESCSSFIACPIDLVPQRVSCPDGRHFDGQSMTCILDASLNWGKGCVLHPLLDACEFLLERGTSDIADYLPPPSGCLLKAAQKVQVTISQSVSNRDEFNSLPMVISTVICLLKLTHSGLLDAMSSDQIEHLILEDAVSTCNDTGYFCTSDCKTIQLCAAERLFNLTHCPGYTFCDAANHACSDDQTSCPNWRPPAFTCCDHGLFPDLYDCSRYYLCYKDQFGSKPEVYECEEGTAFDVETLSCTQKGGCAGSRAPVCSLETPTGALKDNPSIYYVCTLVDGVMYPQLCRCDQGYYDPMKTSCVTTSGEVGTTTSSGPDEFRCSEQGIFGDPESCEAYYVCSLSLQATHGFCVNGTHFNQTRHSCVLGTC</sequence>
<proteinExistence type="predicted"/>
<protein>
    <recommendedName>
        <fullName evidence="7">Chitin-binding type-2 domain-containing protein</fullName>
    </recommendedName>
</protein>
<dbReference type="PANTHER" id="PTHR23301">
    <property type="entry name" value="CHITIN BINDING PERITROPHIN-A"/>
    <property type="match status" value="1"/>
</dbReference>
<dbReference type="PROSITE" id="PS50940">
    <property type="entry name" value="CHIT_BIND_II"/>
    <property type="match status" value="4"/>
</dbReference>
<dbReference type="InterPro" id="IPR051940">
    <property type="entry name" value="Chitin_bind-dev_reg"/>
</dbReference>
<evidence type="ECO:0000256" key="6">
    <source>
        <dbReference type="SAM" id="SignalP"/>
    </source>
</evidence>
<dbReference type="EMBL" id="OB797293">
    <property type="protein sequence ID" value="CAD7434226.1"/>
    <property type="molecule type" value="Genomic_DNA"/>
</dbReference>
<keyword evidence="3" id="KW-0677">Repeat</keyword>
<accession>A0A7R9EHS1</accession>
<feature type="domain" description="Chitin-binding type-2" evidence="7">
    <location>
        <begin position="566"/>
        <end position="611"/>
    </location>
</feature>
<keyword evidence="2 6" id="KW-0732">Signal</keyword>